<dbReference type="AlphaFoldDB" id="D6Z0Y5"/>
<dbReference type="EMBL" id="CP001940">
    <property type="protein sequence ID" value="ADH87245.1"/>
    <property type="molecule type" value="Genomic_DNA"/>
</dbReference>
<sequence length="32" mass="3438">MENLKINSVSRPAPGSTNGNDKFLTFSLGRGE</sequence>
<proteinExistence type="predicted"/>
<feature type="region of interest" description="Disordered" evidence="1">
    <location>
        <begin position="1"/>
        <end position="32"/>
    </location>
</feature>
<name>D6Z0Y5_DESAT</name>
<dbReference type="HOGENOM" id="CLU_3389091_0_0_7"/>
<keyword evidence="3" id="KW-1185">Reference proteome</keyword>
<feature type="compositionally biased region" description="Polar residues" evidence="1">
    <location>
        <begin position="1"/>
        <end position="20"/>
    </location>
</feature>
<evidence type="ECO:0000313" key="3">
    <source>
        <dbReference type="Proteomes" id="UP000001508"/>
    </source>
</evidence>
<dbReference type="KEGG" id="dak:DaAHT2_2581"/>
<protein>
    <submittedName>
        <fullName evidence="2">Uncharacterized protein</fullName>
    </submittedName>
</protein>
<gene>
    <name evidence="2" type="ordered locus">DaAHT2_2581</name>
</gene>
<accession>D6Z0Y5</accession>
<organism evidence="2 3">
    <name type="scientific">Desulfurivibrio alkaliphilus (strain DSM 19089 / UNIQEM U267 / AHT2)</name>
    <dbReference type="NCBI Taxonomy" id="589865"/>
    <lineage>
        <taxon>Bacteria</taxon>
        <taxon>Pseudomonadati</taxon>
        <taxon>Thermodesulfobacteriota</taxon>
        <taxon>Desulfobulbia</taxon>
        <taxon>Desulfobulbales</taxon>
        <taxon>Desulfobulbaceae</taxon>
        <taxon>Desulfurivibrio</taxon>
    </lineage>
</organism>
<evidence type="ECO:0000256" key="1">
    <source>
        <dbReference type="SAM" id="MobiDB-lite"/>
    </source>
</evidence>
<evidence type="ECO:0000313" key="2">
    <source>
        <dbReference type="EMBL" id="ADH87245.1"/>
    </source>
</evidence>
<reference evidence="3" key="1">
    <citation type="submission" date="2010-02" db="EMBL/GenBank/DDBJ databases">
        <title>Complete sequence of Desulfurivibrio alkaliphilus AHT2.</title>
        <authorList>
            <consortium name="US DOE Joint Genome Institute"/>
            <person name="Pitluck S."/>
            <person name="Chertkov O."/>
            <person name="Detter J.C."/>
            <person name="Han C."/>
            <person name="Tapia R."/>
            <person name="Larimer F."/>
            <person name="Land M."/>
            <person name="Hauser L."/>
            <person name="Kyrpides N."/>
            <person name="Mikhailova N."/>
            <person name="Sorokin D.Y."/>
            <person name="Muyzer G."/>
            <person name="Woyke T."/>
        </authorList>
    </citation>
    <scope>NUCLEOTIDE SEQUENCE [LARGE SCALE GENOMIC DNA]</scope>
    <source>
        <strain evidence="3">DSM 19089 / UNIQEM U267 / AHT2</strain>
    </source>
</reference>
<dbReference type="Proteomes" id="UP000001508">
    <property type="component" value="Chromosome"/>
</dbReference>
<dbReference type="InParanoid" id="D6Z0Y5"/>